<feature type="coiled-coil region" evidence="1">
    <location>
        <begin position="321"/>
        <end position="351"/>
    </location>
</feature>
<feature type="compositionally biased region" description="Low complexity" evidence="2">
    <location>
        <begin position="267"/>
        <end position="284"/>
    </location>
</feature>
<comment type="caution">
    <text evidence="3">The sequence shown here is derived from an EMBL/GenBank/DDBJ whole genome shotgun (WGS) entry which is preliminary data.</text>
</comment>
<dbReference type="Proteomes" id="UP001437256">
    <property type="component" value="Unassembled WGS sequence"/>
</dbReference>
<sequence>MIPAVEMFVNLQYGIEGETRPLLYSIPVPDEKWETWAKEAGADPDSPQNDYLLFTIVGKEKEAVYIANLDTQDILQLFEGDEPVTVDTLVPLLSNTDRLRYELLPPSEEGCKLLDRIFARDSTVRETLGEERWLGMVPPDTQPWQEWSALPENVEESLENEIEEDVEGKLEEYEENRPLREANGDDQDGLTKVQDSEAAVDLEGEDGIDNLEETKLSEEELGALQEARQLGLTKDLDEMGEMMEDAEQEIERTVKRFGEVMGDLGDSSSPPSNPAAQPNSASIADDTLASDPDAVSRAVEHILSGRGTDALSISQLRGLSVEQLAEVQERLEAVADELERAENEAAAAWKQDGAEGLETSHLNHAMSRTMTTGLESGCLTKVLRVTQADQNATLSFGTSATVCIRSPLSRCVYCLMYPRNDILYT</sequence>
<keyword evidence="1" id="KW-0175">Coiled coil</keyword>
<organism evidence="3 4">
    <name type="scientific">Marasmius tenuissimus</name>
    <dbReference type="NCBI Taxonomy" id="585030"/>
    <lineage>
        <taxon>Eukaryota</taxon>
        <taxon>Fungi</taxon>
        <taxon>Dikarya</taxon>
        <taxon>Basidiomycota</taxon>
        <taxon>Agaricomycotina</taxon>
        <taxon>Agaricomycetes</taxon>
        <taxon>Agaricomycetidae</taxon>
        <taxon>Agaricales</taxon>
        <taxon>Marasmiineae</taxon>
        <taxon>Marasmiaceae</taxon>
        <taxon>Marasmius</taxon>
    </lineage>
</organism>
<feature type="region of interest" description="Disordered" evidence="2">
    <location>
        <begin position="260"/>
        <end position="292"/>
    </location>
</feature>
<gene>
    <name evidence="3" type="ORF">AAF712_014245</name>
</gene>
<dbReference type="EMBL" id="JBBXMP010000252">
    <property type="protein sequence ID" value="KAL0059068.1"/>
    <property type="molecule type" value="Genomic_DNA"/>
</dbReference>
<evidence type="ECO:0000256" key="1">
    <source>
        <dbReference type="SAM" id="Coils"/>
    </source>
</evidence>
<evidence type="ECO:0000313" key="4">
    <source>
        <dbReference type="Proteomes" id="UP001437256"/>
    </source>
</evidence>
<proteinExistence type="predicted"/>
<accession>A0ABR2ZCP3</accession>
<keyword evidence="4" id="KW-1185">Reference proteome</keyword>
<evidence type="ECO:0000313" key="3">
    <source>
        <dbReference type="EMBL" id="KAL0059068.1"/>
    </source>
</evidence>
<evidence type="ECO:0000256" key="2">
    <source>
        <dbReference type="SAM" id="MobiDB-lite"/>
    </source>
</evidence>
<protein>
    <submittedName>
        <fullName evidence="3">Uncharacterized protein</fullName>
    </submittedName>
</protein>
<reference evidence="3 4" key="1">
    <citation type="submission" date="2024-05" db="EMBL/GenBank/DDBJ databases">
        <title>A draft genome resource for the thread blight pathogen Marasmius tenuissimus strain MS-2.</title>
        <authorList>
            <person name="Yulfo-Soto G.E."/>
            <person name="Baruah I.K."/>
            <person name="Amoako-Attah I."/>
            <person name="Bukari Y."/>
            <person name="Meinhardt L.W."/>
            <person name="Bailey B.A."/>
            <person name="Cohen S.P."/>
        </authorList>
    </citation>
    <scope>NUCLEOTIDE SEQUENCE [LARGE SCALE GENOMIC DNA]</scope>
    <source>
        <strain evidence="3 4">MS-2</strain>
    </source>
</reference>
<name>A0ABR2ZCP3_9AGAR</name>